<dbReference type="GO" id="GO:0003677">
    <property type="term" value="F:DNA binding"/>
    <property type="evidence" value="ECO:0007669"/>
    <property type="project" value="InterPro"/>
</dbReference>
<sequence>MKARRRTFTAAYKLAILAELDKAKPGETGAILRREGLYSSSLVEWRRQRAQGALRPKEPVRRGPPAVANAADVAELERLRRENARLERQLAKAQLVIDIQKKACQILEIELADPDEPT</sequence>
<dbReference type="Proteomes" id="UP000219621">
    <property type="component" value="Unassembled WGS sequence"/>
</dbReference>
<dbReference type="InterPro" id="IPR002514">
    <property type="entry name" value="Transposase_8"/>
</dbReference>
<evidence type="ECO:0000313" key="2">
    <source>
        <dbReference type="EMBL" id="SOE01805.1"/>
    </source>
</evidence>
<dbReference type="EMBL" id="OCNJ01000026">
    <property type="protein sequence ID" value="SOE01805.1"/>
    <property type="molecule type" value="Genomic_DNA"/>
</dbReference>
<keyword evidence="3" id="KW-1185">Reference proteome</keyword>
<evidence type="ECO:0000313" key="3">
    <source>
        <dbReference type="Proteomes" id="UP000219621"/>
    </source>
</evidence>
<evidence type="ECO:0000256" key="1">
    <source>
        <dbReference type="SAM" id="Coils"/>
    </source>
</evidence>
<dbReference type="InterPro" id="IPR009057">
    <property type="entry name" value="Homeodomain-like_sf"/>
</dbReference>
<reference evidence="2 3" key="1">
    <citation type="submission" date="2017-09" db="EMBL/GenBank/DDBJ databases">
        <authorList>
            <person name="Ehlers B."/>
            <person name="Leendertz F.H."/>
        </authorList>
    </citation>
    <scope>NUCLEOTIDE SEQUENCE [LARGE SCALE GENOMIC DNA]</scope>
    <source>
        <strain evidence="2 3">USBA 140</strain>
    </source>
</reference>
<dbReference type="SUPFAM" id="SSF46689">
    <property type="entry name" value="Homeodomain-like"/>
    <property type="match status" value="1"/>
</dbReference>
<organism evidence="2 3">
    <name type="scientific">Caenispirillum bisanense</name>
    <dbReference type="NCBI Taxonomy" id="414052"/>
    <lineage>
        <taxon>Bacteria</taxon>
        <taxon>Pseudomonadati</taxon>
        <taxon>Pseudomonadota</taxon>
        <taxon>Alphaproteobacteria</taxon>
        <taxon>Rhodospirillales</taxon>
        <taxon>Novispirillaceae</taxon>
        <taxon>Caenispirillum</taxon>
    </lineage>
</organism>
<dbReference type="Pfam" id="PF01527">
    <property type="entry name" value="HTH_Tnp_1"/>
    <property type="match status" value="1"/>
</dbReference>
<proteinExistence type="predicted"/>
<dbReference type="GO" id="GO:0006313">
    <property type="term" value="P:DNA transposition"/>
    <property type="evidence" value="ECO:0007669"/>
    <property type="project" value="InterPro"/>
</dbReference>
<dbReference type="GO" id="GO:0004803">
    <property type="term" value="F:transposase activity"/>
    <property type="evidence" value="ECO:0007669"/>
    <property type="project" value="InterPro"/>
</dbReference>
<protein>
    <submittedName>
        <fullName evidence="2">Transposase</fullName>
    </submittedName>
</protein>
<name>A0A286H1Z8_9PROT</name>
<keyword evidence="1" id="KW-0175">Coiled coil</keyword>
<dbReference type="AlphaFoldDB" id="A0A286H1Z8"/>
<gene>
    <name evidence="2" type="ORF">SAMN05421508_1269</name>
</gene>
<feature type="coiled-coil region" evidence="1">
    <location>
        <begin position="69"/>
        <end position="103"/>
    </location>
</feature>
<accession>A0A286H1Z8</accession>